<reference evidence="4 5" key="1">
    <citation type="journal article" date="2015" name="Genome Announc.">
        <title>Expanding the biotechnology potential of lactobacilli through comparative genomics of 213 strains and associated genera.</title>
        <authorList>
            <person name="Sun Z."/>
            <person name="Harris H.M."/>
            <person name="McCann A."/>
            <person name="Guo C."/>
            <person name="Argimon S."/>
            <person name="Zhang W."/>
            <person name="Yang X."/>
            <person name="Jeffery I.B."/>
            <person name="Cooney J.C."/>
            <person name="Kagawa T.F."/>
            <person name="Liu W."/>
            <person name="Song Y."/>
            <person name="Salvetti E."/>
            <person name="Wrobel A."/>
            <person name="Rasinkangas P."/>
            <person name="Parkhill J."/>
            <person name="Rea M.C."/>
            <person name="O'Sullivan O."/>
            <person name="Ritari J."/>
            <person name="Douillard F.P."/>
            <person name="Paul Ross R."/>
            <person name="Yang R."/>
            <person name="Briner A.E."/>
            <person name="Felis G.E."/>
            <person name="de Vos W.M."/>
            <person name="Barrangou R."/>
            <person name="Klaenhammer T.R."/>
            <person name="Caufield P.W."/>
            <person name="Cui Y."/>
            <person name="Zhang H."/>
            <person name="O'Toole P.W."/>
        </authorList>
    </citation>
    <scope>NUCLEOTIDE SEQUENCE [LARGE SCALE GENOMIC DNA]</scope>
    <source>
        <strain evidence="4 5">DSM 20623</strain>
    </source>
</reference>
<accession>A0A0R2HYF0</accession>
<dbReference type="PATRIC" id="fig|1449336.4.peg.1123"/>
<proteinExistence type="predicted"/>
<evidence type="ECO:0000259" key="3">
    <source>
        <dbReference type="Pfam" id="PF13731"/>
    </source>
</evidence>
<feature type="signal peptide" evidence="2">
    <location>
        <begin position="1"/>
        <end position="26"/>
    </location>
</feature>
<dbReference type="InterPro" id="IPR027994">
    <property type="entry name" value="WxL_dom"/>
</dbReference>
<dbReference type="AlphaFoldDB" id="A0A0R2HYF0"/>
<dbReference type="RefSeq" id="WP_115588679.1">
    <property type="nucleotide sequence ID" value="NZ_JQBS01000001.1"/>
</dbReference>
<dbReference type="Proteomes" id="UP000051658">
    <property type="component" value="Unassembled WGS sequence"/>
</dbReference>
<keyword evidence="5" id="KW-1185">Reference proteome</keyword>
<evidence type="ECO:0000313" key="5">
    <source>
        <dbReference type="Proteomes" id="UP000051658"/>
    </source>
</evidence>
<name>A0A0R2HYF0_CARDV</name>
<organism evidence="4 5">
    <name type="scientific">Carnobacterium divergens DSM 20623</name>
    <dbReference type="NCBI Taxonomy" id="1449336"/>
    <lineage>
        <taxon>Bacteria</taxon>
        <taxon>Bacillati</taxon>
        <taxon>Bacillota</taxon>
        <taxon>Bacilli</taxon>
        <taxon>Lactobacillales</taxon>
        <taxon>Carnobacteriaceae</taxon>
        <taxon>Carnobacterium</taxon>
    </lineage>
</organism>
<feature type="chain" id="PRO_5006418010" description="WxL domain-containing protein" evidence="2">
    <location>
        <begin position="27"/>
        <end position="246"/>
    </location>
</feature>
<protein>
    <recommendedName>
        <fullName evidence="3">WxL domain-containing protein</fullName>
    </recommendedName>
</protein>
<evidence type="ECO:0000313" key="4">
    <source>
        <dbReference type="EMBL" id="KRN57843.1"/>
    </source>
</evidence>
<evidence type="ECO:0000256" key="1">
    <source>
        <dbReference type="SAM" id="MobiDB-lite"/>
    </source>
</evidence>
<dbReference type="GeneID" id="89589605"/>
<dbReference type="EMBL" id="JQBS01000001">
    <property type="protein sequence ID" value="KRN57843.1"/>
    <property type="molecule type" value="Genomic_DNA"/>
</dbReference>
<gene>
    <name evidence="4" type="ORF">IV74_GL001098</name>
</gene>
<keyword evidence="2" id="KW-0732">Signal</keyword>
<evidence type="ECO:0000256" key="2">
    <source>
        <dbReference type="SAM" id="SignalP"/>
    </source>
</evidence>
<sequence>MKMTKTVIFSLATFATVTLGGAPVFAATAGVMNSNTDIIFQAETSITDPTNPLIPGAPVTPNPSDPHEPGTAGPLSIDYVSNFHFGTATIDDMDKIYYAQLDSVVDKTTGLPLQVPNYVQVTDKRGNNAGWKLLVKQNGQFKTTDTNTTPLDNAQLHLSAGTPLSVVPILFSPTTTAVNLDPTGTASSTVMTAVANKGFGTWTSSFGADNIGGLTGVSLNIPMASSKVSNVQYKTTLTWNLEDSPN</sequence>
<feature type="region of interest" description="Disordered" evidence="1">
    <location>
        <begin position="50"/>
        <end position="73"/>
    </location>
</feature>
<comment type="caution">
    <text evidence="4">The sequence shown here is derived from an EMBL/GenBank/DDBJ whole genome shotgun (WGS) entry which is preliminary data.</text>
</comment>
<feature type="domain" description="WxL" evidence="3">
    <location>
        <begin position="29"/>
        <end position="245"/>
    </location>
</feature>
<dbReference type="Pfam" id="PF13731">
    <property type="entry name" value="WxL"/>
    <property type="match status" value="1"/>
</dbReference>